<dbReference type="GeneID" id="13400278"/>
<dbReference type="AlphaFoldDB" id="F9X4Q6"/>
<reference evidence="1 2" key="1">
    <citation type="journal article" date="2011" name="PLoS Genet.">
        <title>Finished genome of the fungal wheat pathogen Mycosphaerella graminicola reveals dispensome structure, chromosome plasticity, and stealth pathogenesis.</title>
        <authorList>
            <person name="Goodwin S.B."/>
            <person name="Ben M'barek S."/>
            <person name="Dhillon B."/>
            <person name="Wittenberg A.H.J."/>
            <person name="Crane C.F."/>
            <person name="Hane J.K."/>
            <person name="Foster A.J."/>
            <person name="Van der Lee T.A.J."/>
            <person name="Grimwood J."/>
            <person name="Aerts A."/>
            <person name="Antoniw J."/>
            <person name="Bailey A."/>
            <person name="Bluhm B."/>
            <person name="Bowler J."/>
            <person name="Bristow J."/>
            <person name="van der Burgt A."/>
            <person name="Canto-Canche B."/>
            <person name="Churchill A.C.L."/>
            <person name="Conde-Ferraez L."/>
            <person name="Cools H.J."/>
            <person name="Coutinho P.M."/>
            <person name="Csukai M."/>
            <person name="Dehal P."/>
            <person name="De Wit P."/>
            <person name="Donzelli B."/>
            <person name="van de Geest H.C."/>
            <person name="van Ham R.C.H.J."/>
            <person name="Hammond-Kosack K.E."/>
            <person name="Henrissat B."/>
            <person name="Kilian A."/>
            <person name="Kobayashi A.K."/>
            <person name="Koopmann E."/>
            <person name="Kourmpetis Y."/>
            <person name="Kuzniar A."/>
            <person name="Lindquist E."/>
            <person name="Lombard V."/>
            <person name="Maliepaard C."/>
            <person name="Martins N."/>
            <person name="Mehrabi R."/>
            <person name="Nap J.P.H."/>
            <person name="Ponomarenko A."/>
            <person name="Rudd J.J."/>
            <person name="Salamov A."/>
            <person name="Schmutz J."/>
            <person name="Schouten H.J."/>
            <person name="Shapiro H."/>
            <person name="Stergiopoulos I."/>
            <person name="Torriani S.F.F."/>
            <person name="Tu H."/>
            <person name="de Vries R.P."/>
            <person name="Waalwijk C."/>
            <person name="Ware S.B."/>
            <person name="Wiebenga A."/>
            <person name="Zwiers L.-H."/>
            <person name="Oliver R.P."/>
            <person name="Grigoriev I.V."/>
            <person name="Kema G.H.J."/>
        </authorList>
    </citation>
    <scope>NUCLEOTIDE SEQUENCE [LARGE SCALE GENOMIC DNA]</scope>
    <source>
        <strain evidence="2">CBS 115943 / IPO323</strain>
    </source>
</reference>
<dbReference type="KEGG" id="ztr:MYCGRDRAFT_84891"/>
<accession>F9X4Q6</accession>
<protein>
    <submittedName>
        <fullName evidence="1">Uncharacterized protein</fullName>
    </submittedName>
</protein>
<evidence type="ECO:0000313" key="1">
    <source>
        <dbReference type="EMBL" id="EGP90263.1"/>
    </source>
</evidence>
<sequence length="56" mass="6742">MDSGEGVLEERSDGTFSGCYFREYDSRNDRQRRAPHMERFDTMQPRWRRCLAGILR</sequence>
<dbReference type="Proteomes" id="UP000008062">
    <property type="component" value="Chromosome 2"/>
</dbReference>
<keyword evidence="2" id="KW-1185">Reference proteome</keyword>
<dbReference type="RefSeq" id="XP_003855287.1">
    <property type="nucleotide sequence ID" value="XM_003855239.1"/>
</dbReference>
<dbReference type="InParanoid" id="F9X4Q6"/>
<evidence type="ECO:0000313" key="2">
    <source>
        <dbReference type="Proteomes" id="UP000008062"/>
    </source>
</evidence>
<name>F9X4Q6_ZYMTI</name>
<proteinExistence type="predicted"/>
<gene>
    <name evidence="1" type="ORF">MYCGRDRAFT_84891</name>
</gene>
<dbReference type="HOGENOM" id="CLU_3015974_0_0_1"/>
<dbReference type="EMBL" id="CM001197">
    <property type="protein sequence ID" value="EGP90263.1"/>
    <property type="molecule type" value="Genomic_DNA"/>
</dbReference>
<organism evidence="1 2">
    <name type="scientific">Zymoseptoria tritici (strain CBS 115943 / IPO323)</name>
    <name type="common">Speckled leaf blotch fungus</name>
    <name type="synonym">Septoria tritici</name>
    <dbReference type="NCBI Taxonomy" id="336722"/>
    <lineage>
        <taxon>Eukaryota</taxon>
        <taxon>Fungi</taxon>
        <taxon>Dikarya</taxon>
        <taxon>Ascomycota</taxon>
        <taxon>Pezizomycotina</taxon>
        <taxon>Dothideomycetes</taxon>
        <taxon>Dothideomycetidae</taxon>
        <taxon>Mycosphaerellales</taxon>
        <taxon>Mycosphaerellaceae</taxon>
        <taxon>Zymoseptoria</taxon>
    </lineage>
</organism>